<dbReference type="Pfam" id="PF07992">
    <property type="entry name" value="Pyr_redox_2"/>
    <property type="match status" value="1"/>
</dbReference>
<dbReference type="RefSeq" id="WP_375791692.1">
    <property type="nucleotide sequence ID" value="NZ_JAAOZT010000017.1"/>
</dbReference>
<keyword evidence="3" id="KW-0274">FAD</keyword>
<dbReference type="GO" id="GO:0003954">
    <property type="term" value="F:NADH dehydrogenase activity"/>
    <property type="evidence" value="ECO:0007669"/>
    <property type="project" value="InterPro"/>
</dbReference>
<gene>
    <name evidence="7" type="ORF">HNR39_003609</name>
</gene>
<dbReference type="EMBL" id="JACHHQ010000008">
    <property type="protein sequence ID" value="MBB5201751.1"/>
    <property type="molecule type" value="Genomic_DNA"/>
</dbReference>
<keyword evidence="5" id="KW-0520">NAD</keyword>
<dbReference type="InterPro" id="IPR036188">
    <property type="entry name" value="FAD/NAD-bd_sf"/>
</dbReference>
<keyword evidence="2" id="KW-0285">Flavoprotein</keyword>
<sequence length="451" mass="48183">MSNEIDSLALAQVAKMAVASSQEVVIVGGGAGGLELACKLGRKLGHGHVTLIDRTLFHIWKPSLHEVAAGTRDIHQEGLSYQMLAHDNNFRFIYGAMTALDAPSSTITVDAINDEAGSEIVPPRQIAFGRLVIAVGSVSNYFGLTGAEENTISLNSTADAEYFRRRLLKLLALADLKKEHTPDAGIDIVIVGGGATGVELAAELREASAVYTDYDFPRLHPDKDVRITILEGAPRLLAPLPERVANAATKLLRERDVRVVTNCRVASIADKFVTDSNGNNYPSDLCVWSAGIKAPDLLKTLGLPVTNSGQLKVDGALRVEGCQHIFALGDCAASVSADGRLVPPRAQAAHQQADYLVALFMRESKGQVASSATYVYTDHGSLVSFGRSTSVGTLMGSLSKLGWFVDGFFARMMYTSLHLMHLNALLGPIRTGVTAAASSLMKHAKPSVKLH</sequence>
<reference evidence="7 8" key="1">
    <citation type="submission" date="2020-08" db="EMBL/GenBank/DDBJ databases">
        <title>Genomic Encyclopedia of Type Strains, Phase IV (KMG-IV): sequencing the most valuable type-strain genomes for metagenomic binning, comparative biology and taxonomic classification.</title>
        <authorList>
            <person name="Goeker M."/>
        </authorList>
    </citation>
    <scope>NUCLEOTIDE SEQUENCE [LARGE SCALE GENOMIC DNA]</scope>
    <source>
        <strain evidence="7 8">DSM 23240</strain>
    </source>
</reference>
<dbReference type="PANTHER" id="PTHR43706:SF9">
    <property type="entry name" value="TYPE II NADH:QUINONE OXIDOREDUCTASE"/>
    <property type="match status" value="1"/>
</dbReference>
<evidence type="ECO:0000256" key="2">
    <source>
        <dbReference type="ARBA" id="ARBA00022630"/>
    </source>
</evidence>
<dbReference type="SUPFAM" id="SSF51905">
    <property type="entry name" value="FAD/NAD(P)-binding domain"/>
    <property type="match status" value="1"/>
</dbReference>
<evidence type="ECO:0000256" key="3">
    <source>
        <dbReference type="ARBA" id="ARBA00022827"/>
    </source>
</evidence>
<organism evidence="7 8">
    <name type="scientific">Glaciimonas immobilis</name>
    <dbReference type="NCBI Taxonomy" id="728004"/>
    <lineage>
        <taxon>Bacteria</taxon>
        <taxon>Pseudomonadati</taxon>
        <taxon>Pseudomonadota</taxon>
        <taxon>Betaproteobacteria</taxon>
        <taxon>Burkholderiales</taxon>
        <taxon>Oxalobacteraceae</taxon>
        <taxon>Glaciimonas</taxon>
    </lineage>
</organism>
<keyword evidence="4 7" id="KW-0560">Oxidoreductase</keyword>
<evidence type="ECO:0000313" key="7">
    <source>
        <dbReference type="EMBL" id="MBB5201751.1"/>
    </source>
</evidence>
<dbReference type="EC" id="1.6.99.3" evidence="7"/>
<feature type="domain" description="FAD/NAD(P)-binding" evidence="6">
    <location>
        <begin position="23"/>
        <end position="353"/>
    </location>
</feature>
<dbReference type="PRINTS" id="PR00368">
    <property type="entry name" value="FADPNR"/>
</dbReference>
<evidence type="ECO:0000256" key="4">
    <source>
        <dbReference type="ARBA" id="ARBA00023002"/>
    </source>
</evidence>
<evidence type="ECO:0000256" key="5">
    <source>
        <dbReference type="ARBA" id="ARBA00023027"/>
    </source>
</evidence>
<dbReference type="PRINTS" id="PR00411">
    <property type="entry name" value="PNDRDTASEI"/>
</dbReference>
<evidence type="ECO:0000313" key="8">
    <source>
        <dbReference type="Proteomes" id="UP000571084"/>
    </source>
</evidence>
<name>A0A840RZ26_9BURK</name>
<dbReference type="GO" id="GO:0008137">
    <property type="term" value="F:NADH dehydrogenase (ubiquinone) activity"/>
    <property type="evidence" value="ECO:0007669"/>
    <property type="project" value="TreeGrafter"/>
</dbReference>
<accession>A0A840RZ26</accession>
<dbReference type="PANTHER" id="PTHR43706">
    <property type="entry name" value="NADH DEHYDROGENASE"/>
    <property type="match status" value="1"/>
</dbReference>
<evidence type="ECO:0000256" key="1">
    <source>
        <dbReference type="ARBA" id="ARBA00005272"/>
    </source>
</evidence>
<dbReference type="InterPro" id="IPR045024">
    <property type="entry name" value="NDH-2"/>
</dbReference>
<dbReference type="Proteomes" id="UP000571084">
    <property type="component" value="Unassembled WGS sequence"/>
</dbReference>
<comment type="caution">
    <text evidence="7">The sequence shown here is derived from an EMBL/GenBank/DDBJ whole genome shotgun (WGS) entry which is preliminary data.</text>
</comment>
<dbReference type="Gene3D" id="3.50.50.100">
    <property type="match status" value="1"/>
</dbReference>
<comment type="similarity">
    <text evidence="1">Belongs to the NADH dehydrogenase family.</text>
</comment>
<keyword evidence="8" id="KW-1185">Reference proteome</keyword>
<dbReference type="InterPro" id="IPR023753">
    <property type="entry name" value="FAD/NAD-binding_dom"/>
</dbReference>
<dbReference type="AlphaFoldDB" id="A0A840RZ26"/>
<proteinExistence type="inferred from homology"/>
<protein>
    <submittedName>
        <fullName evidence="7">NADH dehydrogenase</fullName>
        <ecNumber evidence="7">1.6.99.3</ecNumber>
    </submittedName>
</protein>
<evidence type="ECO:0000259" key="6">
    <source>
        <dbReference type="Pfam" id="PF07992"/>
    </source>
</evidence>